<feature type="domain" description="DAAF9 N-terminal" evidence="1">
    <location>
        <begin position="18"/>
        <end position="199"/>
    </location>
</feature>
<sequence length="1158" mass="137212">MFNFFQNAQIQNNIPKYSVSDFTFRLKKLEKLCIKENLDGFLLINGPDSRENTEYLKLTNWLLLGYSGLEIEENEYLNSIYNEIIILIKKGSVHIYLEPECQEQLQNFIYSIPNVDILCPNQEQYEDKDELELLKVTYFFKIMKDVKRVGILLGKKDKGKLQGIEKWPLVQSYGLQGVGFFSLNHEIIDLAQRINQIYKNFDKFYVSKLIFDVSQRLTGHFIAATGQLGDTKIHKRQLITEAFLGEIFKSTQEIEEFSKCIQNRQKEEYPLPKSGFLFGKNTNDKLKNDENQKLNEIKYNENSSSFHFIIENYDLRTNLRACRTYFLKKNVQSEKNLIIISNDEDVHIDYQIENCENVNFKDEEYIINLYLGLVVGFNEVMQYITKDYKNLTEEYVHNYIENKINRVFNGFNTSEKQNTLQVNITLKAFNAFGENVPIDIKDTITFKLTPYFFLLRISLSNIQSLIYQNVNLGSIVFGESFILQEGCYLILTKNIPYFDFWNTSNEYSIKIEKMKKRVILDQLDEFNKNRIFINSGKLSNYGFDIPIIESAYVLHEKGLRINSEKIGWFIIFFNKMQQLKITQNTQNTWLIFNMDQNICLNALNKHQIALEFTGNALQEVFFKIKNYFDNSNIKYEYITDIPAIFQESNLAQREILKENKKQLIQMNSIQNEKFLIEYLDSKQLMILNNMKDLKLVTFKNMYEQLQSQPKNFEKIGVIVINGPYCSGKRKFCENLSRFGGETCIRIHTFKLEINEFNEEINEKFFLTNFLRFSSEKKIQKSDIILMCIPYFLSTKILLEYFTKSEKIENNFYIRNVISKINLNNFYQNSNKNLIPNLISYCIEGYTQYIMLDTYNNYDDDVNKANKLIKNIVPNASIFKIMNNILNPGLAKDLIYSNNFMTEGNILSRYKNQVYLDCLFDRKVIFVPFKLPLIREKMRDLFFIKIMKEQEQVLADFIKIQKIEKVEIQNVISDKNATKIDFIQGIVRYEGKLQDGIEEITINSNYFIERTMKGIKCENIIEKINNKEYKNIKYNGLKSDQNFGFLFGGKNLNKQLIYDLLKKVCKEPQQIEFRTEKDLTKEEIKQIQFENRGQLLEFGQFYDGQFWRNDQGMILEEHPQKQVLIQKFLDQEKEERIKFNTLQLQEWNEWRSVYDKILF</sequence>
<evidence type="ECO:0000313" key="2">
    <source>
        <dbReference type="EMBL" id="EGR29741.1"/>
    </source>
</evidence>
<keyword evidence="3" id="KW-1185">Reference proteome</keyword>
<dbReference type="Pfam" id="PF23281">
    <property type="entry name" value="DAAF9_N"/>
    <property type="match status" value="1"/>
</dbReference>
<dbReference type="InterPro" id="IPR056498">
    <property type="entry name" value="DAAF9_N"/>
</dbReference>
<name>G0QYF5_ICHMU</name>
<dbReference type="InterPro" id="IPR040342">
    <property type="entry name" value="DNAAF9"/>
</dbReference>
<dbReference type="OMA" id="EYTANHN"/>
<gene>
    <name evidence="2" type="ORF">IMG5_149240</name>
</gene>
<dbReference type="RefSeq" id="XP_004030977.1">
    <property type="nucleotide sequence ID" value="XM_004030929.1"/>
</dbReference>
<dbReference type="EMBL" id="GL984109">
    <property type="protein sequence ID" value="EGR29741.1"/>
    <property type="molecule type" value="Genomic_DNA"/>
</dbReference>
<dbReference type="STRING" id="857967.G0QYF5"/>
<dbReference type="GeneID" id="14905850"/>
<dbReference type="OrthoDB" id="72033at2759"/>
<proteinExistence type="predicted"/>
<dbReference type="PANTHER" id="PTHR33664">
    <property type="entry name" value="RCG26366"/>
    <property type="match status" value="1"/>
</dbReference>
<dbReference type="Proteomes" id="UP000008983">
    <property type="component" value="Unassembled WGS sequence"/>
</dbReference>
<evidence type="ECO:0000259" key="1">
    <source>
        <dbReference type="Pfam" id="PF23281"/>
    </source>
</evidence>
<dbReference type="CDD" id="cd22936">
    <property type="entry name" value="shulin_C20orf194-like"/>
    <property type="match status" value="1"/>
</dbReference>
<dbReference type="AlphaFoldDB" id="G0QYF5"/>
<accession>G0QYF5</accession>
<dbReference type="InParanoid" id="G0QYF5"/>
<protein>
    <recommendedName>
        <fullName evidence="1">DAAF9 N-terminal domain-containing protein</fullName>
    </recommendedName>
</protein>
<reference evidence="2 3" key="1">
    <citation type="submission" date="2011-07" db="EMBL/GenBank/DDBJ databases">
        <authorList>
            <person name="Coyne R."/>
            <person name="Brami D."/>
            <person name="Johnson J."/>
            <person name="Hostetler J."/>
            <person name="Hannick L."/>
            <person name="Clark T."/>
            <person name="Cassidy-Hanley D."/>
            <person name="Inman J."/>
        </authorList>
    </citation>
    <scope>NUCLEOTIDE SEQUENCE [LARGE SCALE GENOMIC DNA]</scope>
    <source>
        <strain evidence="2 3">G5</strain>
    </source>
</reference>
<dbReference type="eggNOG" id="ENOG502RE4Z">
    <property type="taxonomic scope" value="Eukaryota"/>
</dbReference>
<organism evidence="2 3">
    <name type="scientific">Ichthyophthirius multifiliis</name>
    <name type="common">White spot disease agent</name>
    <name type="synonym">Ich</name>
    <dbReference type="NCBI Taxonomy" id="5932"/>
    <lineage>
        <taxon>Eukaryota</taxon>
        <taxon>Sar</taxon>
        <taxon>Alveolata</taxon>
        <taxon>Ciliophora</taxon>
        <taxon>Intramacronucleata</taxon>
        <taxon>Oligohymenophorea</taxon>
        <taxon>Hymenostomatida</taxon>
        <taxon>Ophryoglenina</taxon>
        <taxon>Ichthyophthirius</taxon>
    </lineage>
</organism>
<dbReference type="PANTHER" id="PTHR33664:SF1">
    <property type="entry name" value="DYNEIN AXONEMAL ASSEMBLY FACTOR 9"/>
    <property type="match status" value="1"/>
</dbReference>
<evidence type="ECO:0000313" key="3">
    <source>
        <dbReference type="Proteomes" id="UP000008983"/>
    </source>
</evidence>